<keyword evidence="3 9" id="KW-1133">Transmembrane helix</keyword>
<sequence length="433" mass="49017">ITKDWISDEWLECLKQQRFAYHNRAAAGPNATTAHLRLQLQIAANSLRRSIYNSLMSIFKVSVIRALFCEIVPVINWLVASPWKKPFYNKVRENVSQMDESTANSTSNASCSLLPSPYLVEHPALAATRLSVEAGAAIVGVLGNILVCVLATRMRILGPSDGLYIRSLAISDLGILLVNFPIAVIKEQSPLNWPIGRVMCYVLYPVSEMFHGACIWSIVAIAIERYRIIVHNTHPSLTATKLTILSIWLGAFALFVVPLLFIVCYEVHPCGTLCLFKWPNMMHNSYIVLDICLLYLLPLMVISFTYARITRALNKSTTLHRHLASVLEARKDEELERVRQNARTKQLLTALVWVFTITMLPLNLFRLVFICWKDFSKHRLFLVFYNVSVLGVVVSSAADPIIYSIITRAFIASLMCKWKKRDDGEEKMVESKL</sequence>
<feature type="transmembrane region" description="Helical" evidence="9">
    <location>
        <begin position="347"/>
        <end position="369"/>
    </location>
</feature>
<evidence type="ECO:0000313" key="11">
    <source>
        <dbReference type="EMBL" id="EDO42480.1"/>
    </source>
</evidence>
<feature type="transmembrane region" description="Helical" evidence="9">
    <location>
        <begin position="134"/>
        <end position="151"/>
    </location>
</feature>
<dbReference type="InterPro" id="IPR000276">
    <property type="entry name" value="GPCR_Rhodpsn"/>
</dbReference>
<dbReference type="AlphaFoldDB" id="A7S1B8"/>
<dbReference type="InParanoid" id="A7S1B8"/>
<keyword evidence="4 8" id="KW-0297">G-protein coupled receptor</keyword>
<gene>
    <name evidence="11" type="ORF">NEMVEDRAFT_v1g205278</name>
</gene>
<evidence type="ECO:0000256" key="1">
    <source>
        <dbReference type="ARBA" id="ARBA00004141"/>
    </source>
</evidence>
<feature type="transmembrane region" description="Helical" evidence="9">
    <location>
        <begin position="58"/>
        <end position="79"/>
    </location>
</feature>
<name>A7S1B8_NEMVE</name>
<keyword evidence="2 8" id="KW-0812">Transmembrane</keyword>
<dbReference type="Proteomes" id="UP000001593">
    <property type="component" value="Unassembled WGS sequence"/>
</dbReference>
<dbReference type="STRING" id="45351.A7S1B8"/>
<dbReference type="CDD" id="cd00637">
    <property type="entry name" value="7tm_classA_rhodopsin-like"/>
    <property type="match status" value="1"/>
</dbReference>
<comment type="subcellular location">
    <subcellularLocation>
        <location evidence="1">Membrane</location>
        <topology evidence="1">Multi-pass membrane protein</topology>
    </subcellularLocation>
</comment>
<feature type="transmembrane region" description="Helical" evidence="9">
    <location>
        <begin position="202"/>
        <end position="223"/>
    </location>
</feature>
<evidence type="ECO:0000256" key="4">
    <source>
        <dbReference type="ARBA" id="ARBA00023040"/>
    </source>
</evidence>
<dbReference type="PhylomeDB" id="A7S1B8"/>
<evidence type="ECO:0000256" key="5">
    <source>
        <dbReference type="ARBA" id="ARBA00023136"/>
    </source>
</evidence>
<proteinExistence type="inferred from homology"/>
<dbReference type="SUPFAM" id="SSF81321">
    <property type="entry name" value="Family A G protein-coupled receptor-like"/>
    <property type="match status" value="1"/>
</dbReference>
<evidence type="ECO:0000256" key="8">
    <source>
        <dbReference type="RuleBase" id="RU000688"/>
    </source>
</evidence>
<keyword evidence="6 8" id="KW-0675">Receptor</keyword>
<evidence type="ECO:0000256" key="9">
    <source>
        <dbReference type="SAM" id="Phobius"/>
    </source>
</evidence>
<comment type="similarity">
    <text evidence="8">Belongs to the G-protein coupled receptor 1 family.</text>
</comment>
<dbReference type="eggNOG" id="KOG3656">
    <property type="taxonomic scope" value="Eukaryota"/>
</dbReference>
<evidence type="ECO:0000256" key="7">
    <source>
        <dbReference type="ARBA" id="ARBA00023224"/>
    </source>
</evidence>
<feature type="domain" description="G-protein coupled receptors family 1 profile" evidence="10">
    <location>
        <begin position="143"/>
        <end position="403"/>
    </location>
</feature>
<evidence type="ECO:0000256" key="3">
    <source>
        <dbReference type="ARBA" id="ARBA00022989"/>
    </source>
</evidence>
<dbReference type="GO" id="GO:0016020">
    <property type="term" value="C:membrane"/>
    <property type="evidence" value="ECO:0007669"/>
    <property type="project" value="UniProtKB-SubCell"/>
</dbReference>
<dbReference type="PROSITE" id="PS00237">
    <property type="entry name" value="G_PROTEIN_RECEP_F1_1"/>
    <property type="match status" value="1"/>
</dbReference>
<dbReference type="EMBL" id="DS469564">
    <property type="protein sequence ID" value="EDO42480.1"/>
    <property type="molecule type" value="Genomic_DNA"/>
</dbReference>
<evidence type="ECO:0000256" key="6">
    <source>
        <dbReference type="ARBA" id="ARBA00023170"/>
    </source>
</evidence>
<dbReference type="PANTHER" id="PTHR24243">
    <property type="entry name" value="G-PROTEIN COUPLED RECEPTOR"/>
    <property type="match status" value="1"/>
</dbReference>
<feature type="transmembrane region" description="Helical" evidence="9">
    <location>
        <begin position="285"/>
        <end position="307"/>
    </location>
</feature>
<evidence type="ECO:0000256" key="2">
    <source>
        <dbReference type="ARBA" id="ARBA00022692"/>
    </source>
</evidence>
<keyword evidence="5 9" id="KW-0472">Membrane</keyword>
<feature type="transmembrane region" description="Helical" evidence="9">
    <location>
        <begin position="163"/>
        <end position="182"/>
    </location>
</feature>
<evidence type="ECO:0000259" key="10">
    <source>
        <dbReference type="PROSITE" id="PS50262"/>
    </source>
</evidence>
<organism evidence="11 12">
    <name type="scientific">Nematostella vectensis</name>
    <name type="common">Starlet sea anemone</name>
    <dbReference type="NCBI Taxonomy" id="45351"/>
    <lineage>
        <taxon>Eukaryota</taxon>
        <taxon>Metazoa</taxon>
        <taxon>Cnidaria</taxon>
        <taxon>Anthozoa</taxon>
        <taxon>Hexacorallia</taxon>
        <taxon>Actiniaria</taxon>
        <taxon>Edwardsiidae</taxon>
        <taxon>Nematostella</taxon>
    </lineage>
</organism>
<dbReference type="InterPro" id="IPR017452">
    <property type="entry name" value="GPCR_Rhodpsn_7TM"/>
</dbReference>
<reference evidence="11 12" key="1">
    <citation type="journal article" date="2007" name="Science">
        <title>Sea anemone genome reveals ancestral eumetazoan gene repertoire and genomic organization.</title>
        <authorList>
            <person name="Putnam N.H."/>
            <person name="Srivastava M."/>
            <person name="Hellsten U."/>
            <person name="Dirks B."/>
            <person name="Chapman J."/>
            <person name="Salamov A."/>
            <person name="Terry A."/>
            <person name="Shapiro H."/>
            <person name="Lindquist E."/>
            <person name="Kapitonov V.V."/>
            <person name="Jurka J."/>
            <person name="Genikhovich G."/>
            <person name="Grigoriev I.V."/>
            <person name="Lucas S.M."/>
            <person name="Steele R.E."/>
            <person name="Finnerty J.R."/>
            <person name="Technau U."/>
            <person name="Martindale M.Q."/>
            <person name="Rokhsar D.S."/>
        </authorList>
    </citation>
    <scope>NUCLEOTIDE SEQUENCE [LARGE SCALE GENOMIC DNA]</scope>
    <source>
        <strain evidence="12">CH2 X CH6</strain>
    </source>
</reference>
<feature type="transmembrane region" description="Helical" evidence="9">
    <location>
        <begin position="244"/>
        <end position="265"/>
    </location>
</feature>
<dbReference type="PANTHER" id="PTHR24243:SF208">
    <property type="entry name" value="PYROKININ-1 RECEPTOR"/>
    <property type="match status" value="1"/>
</dbReference>
<protein>
    <recommendedName>
        <fullName evidence="10">G-protein coupled receptors family 1 profile domain-containing protein</fullName>
    </recommendedName>
</protein>
<feature type="transmembrane region" description="Helical" evidence="9">
    <location>
        <begin position="389"/>
        <end position="411"/>
    </location>
</feature>
<dbReference type="HOGENOM" id="CLU_009579_6_0_1"/>
<dbReference type="PRINTS" id="PR00237">
    <property type="entry name" value="GPCRRHODOPSN"/>
</dbReference>
<dbReference type="Gene3D" id="1.20.1070.10">
    <property type="entry name" value="Rhodopsin 7-helix transmembrane proteins"/>
    <property type="match status" value="1"/>
</dbReference>
<keyword evidence="7 8" id="KW-0807">Transducer</keyword>
<feature type="non-terminal residue" evidence="11">
    <location>
        <position position="433"/>
    </location>
</feature>
<dbReference type="PROSITE" id="PS50262">
    <property type="entry name" value="G_PROTEIN_RECEP_F1_2"/>
    <property type="match status" value="1"/>
</dbReference>
<evidence type="ECO:0000313" key="12">
    <source>
        <dbReference type="Proteomes" id="UP000001593"/>
    </source>
</evidence>
<dbReference type="OMA" id="ACIWSIV"/>
<keyword evidence="12" id="KW-1185">Reference proteome</keyword>
<accession>A7S1B8</accession>
<dbReference type="Pfam" id="PF00001">
    <property type="entry name" value="7tm_1"/>
    <property type="match status" value="1"/>
</dbReference>
<dbReference type="GO" id="GO:0004930">
    <property type="term" value="F:G protein-coupled receptor activity"/>
    <property type="evidence" value="ECO:0007669"/>
    <property type="project" value="UniProtKB-KW"/>
</dbReference>